<dbReference type="OrthoDB" id="10472195at2759"/>
<dbReference type="EMBL" id="JAEOAQ010000001">
    <property type="protein sequence ID" value="KAG5421109.1"/>
    <property type="molecule type" value="Genomic_DNA"/>
</dbReference>
<proteinExistence type="predicted"/>
<evidence type="ECO:0000313" key="1">
    <source>
        <dbReference type="EMBL" id="KAG5421109.1"/>
    </source>
</evidence>
<dbReference type="AlphaFoldDB" id="A0A8H7ZJ24"/>
<dbReference type="GeneID" id="93648828"/>
<comment type="caution">
    <text evidence="1">The sequence shown here is derived from an EMBL/GenBank/DDBJ whole genome shotgun (WGS) entry which is preliminary data.</text>
</comment>
<evidence type="ECO:0000313" key="2">
    <source>
        <dbReference type="Proteomes" id="UP000669133"/>
    </source>
</evidence>
<organism evidence="1 2">
    <name type="scientific">Candida metapsilosis</name>
    <dbReference type="NCBI Taxonomy" id="273372"/>
    <lineage>
        <taxon>Eukaryota</taxon>
        <taxon>Fungi</taxon>
        <taxon>Dikarya</taxon>
        <taxon>Ascomycota</taxon>
        <taxon>Saccharomycotina</taxon>
        <taxon>Pichiomycetes</taxon>
        <taxon>Debaryomycetaceae</taxon>
        <taxon>Candida/Lodderomyces clade</taxon>
        <taxon>Candida</taxon>
    </lineage>
</organism>
<dbReference type="RefSeq" id="XP_067550225.1">
    <property type="nucleotide sequence ID" value="XM_067690795.1"/>
</dbReference>
<name>A0A8H7ZJ24_9ASCO</name>
<keyword evidence="2" id="KW-1185">Reference proteome</keyword>
<dbReference type="Proteomes" id="UP000669133">
    <property type="component" value="Unassembled WGS sequence"/>
</dbReference>
<gene>
    <name evidence="1" type="ORF">I9W82_000199</name>
</gene>
<sequence length="120" mass="13942">MQLLDLPIQLLFKAIQLKEHLLTFPEDVVLLCLNLLSQIDQFELLVEVAYGDRAYKIANRLAPVNQTCLRIYELFGYWATVRAMWTGDEYRHHAATCEPKSQFWNFGYHSGTRDDEMSSG</sequence>
<accession>A0A8H7ZJ24</accession>
<reference evidence="1 2" key="1">
    <citation type="submission" date="2020-12" db="EMBL/GenBank/DDBJ databases">
        <title>Effect of drift, selection, and recombination on the evolution of hybrid genomes in Candida yeast pathogens.</title>
        <authorList>
            <person name="Mixao V."/>
            <person name="Ksiezopolska E."/>
            <person name="Saus E."/>
            <person name="Boekhout T."/>
            <person name="Gacser A."/>
            <person name="Gabaldon T."/>
        </authorList>
    </citation>
    <scope>NUCLEOTIDE SEQUENCE [LARGE SCALE GENOMIC DNA]</scope>
    <source>
        <strain evidence="1 2">BP57</strain>
    </source>
</reference>
<protein>
    <submittedName>
        <fullName evidence="1">Uncharacterized protein</fullName>
    </submittedName>
</protein>